<keyword evidence="2" id="KW-0067">ATP-binding</keyword>
<dbReference type="InterPro" id="IPR025662">
    <property type="entry name" value="Sigma_54_int_dom_ATP-bd_1"/>
</dbReference>
<evidence type="ECO:0000256" key="3">
    <source>
        <dbReference type="ARBA" id="ARBA00023015"/>
    </source>
</evidence>
<evidence type="ECO:0000256" key="1">
    <source>
        <dbReference type="ARBA" id="ARBA00022741"/>
    </source>
</evidence>
<dbReference type="Gene3D" id="3.40.50.300">
    <property type="entry name" value="P-loop containing nucleotide triphosphate hydrolases"/>
    <property type="match status" value="1"/>
</dbReference>
<dbReference type="GO" id="GO:0043565">
    <property type="term" value="F:sequence-specific DNA binding"/>
    <property type="evidence" value="ECO:0007669"/>
    <property type="project" value="InterPro"/>
</dbReference>
<reference evidence="7 8" key="1">
    <citation type="submission" date="2017-02" db="EMBL/GenBank/DDBJ databases">
        <authorList>
            <person name="Peterson S.W."/>
        </authorList>
    </citation>
    <scope>NUCLEOTIDE SEQUENCE [LARGE SCALE GENOMIC DNA]</scope>
    <source>
        <strain evidence="7 8">DSM 15102</strain>
    </source>
</reference>
<keyword evidence="8" id="KW-1185">Reference proteome</keyword>
<sequence length="586" mass="67092">MQKYNLKSIQDSVIKYAEVLSNVLSVDVEIVDSQLNRIAGTGIFANKINQNILAEGYVYQFVLENGMHQIIENPGKHPLCKKCVKHGNCNEYLEISAPIILNHKTIGVIGLVCSNLEQKKILLDKIDSHIEFLYQISDFISSKVYEYMENERNKSLIAALKRIIDNIDKGIIMINRHNEIYSMNNSAMKQLNFKSKYIHKKIKLTPKNEFIMGKEEYSIQIGNKKYDLLGTVIPFPVEITGYNKIFIFNQIKKLKSEAYNLTYANQMIKTDAILGKSKSILLLKERIKKIATSRSTVLITGESGTGKELVARTIHSESDRANKPFVAINCGAIPDTLLESELFGYVKGAFSGANPNGRVGKFELANEGIIFLDEIGDMPLNLQVKILRVLQEKRIIRIGSNKPIDLDIRVIAATNKDLKELVKQNKFREDLYYRLNVIPIKIPPLRERIEDIEIIMKEKIKKYNVLYDKNITCIDRETKEVLLGYPWPGNVRELENTLEYMINMAEDKEILTKDMIPENILSYKIDKTQEEHKLDSIHPLKEIERQYIIKALDTYGWDTKGKQMAANKLGIGIATLYRKLGEVKNK</sequence>
<gene>
    <name evidence="7" type="ORF">SAMN02745973_01627</name>
</gene>
<dbReference type="InterPro" id="IPR025943">
    <property type="entry name" value="Sigma_54_int_dom_ATP-bd_2"/>
</dbReference>
<dbReference type="GO" id="GO:0005524">
    <property type="term" value="F:ATP binding"/>
    <property type="evidence" value="ECO:0007669"/>
    <property type="project" value="UniProtKB-KW"/>
</dbReference>
<evidence type="ECO:0000313" key="7">
    <source>
        <dbReference type="EMBL" id="SJZ76650.1"/>
    </source>
</evidence>
<dbReference type="InterPro" id="IPR009057">
    <property type="entry name" value="Homeodomain-like_sf"/>
</dbReference>
<dbReference type="PROSITE" id="PS00676">
    <property type="entry name" value="SIGMA54_INTERACT_2"/>
    <property type="match status" value="1"/>
</dbReference>
<keyword evidence="4 7" id="KW-0238">DNA-binding</keyword>
<dbReference type="PROSITE" id="PS00688">
    <property type="entry name" value="SIGMA54_INTERACT_3"/>
    <property type="match status" value="1"/>
</dbReference>
<evidence type="ECO:0000256" key="5">
    <source>
        <dbReference type="ARBA" id="ARBA00023163"/>
    </source>
</evidence>
<dbReference type="Proteomes" id="UP000196365">
    <property type="component" value="Unassembled WGS sequence"/>
</dbReference>
<dbReference type="PROSITE" id="PS00675">
    <property type="entry name" value="SIGMA54_INTERACT_1"/>
    <property type="match status" value="1"/>
</dbReference>
<keyword evidence="3" id="KW-0805">Transcription regulation</keyword>
<accession>A0A1T4NBJ3</accession>
<dbReference type="PANTHER" id="PTHR32071:SF57">
    <property type="entry name" value="C4-DICARBOXYLATE TRANSPORT TRANSCRIPTIONAL REGULATORY PROTEIN DCTD"/>
    <property type="match status" value="1"/>
</dbReference>
<name>A0A1T4NBJ3_9FIRM</name>
<dbReference type="Pfam" id="PF02954">
    <property type="entry name" value="HTH_8"/>
    <property type="match status" value="1"/>
</dbReference>
<feature type="domain" description="Sigma-54 factor interaction" evidence="6">
    <location>
        <begin position="273"/>
        <end position="503"/>
    </location>
</feature>
<dbReference type="InterPro" id="IPR002078">
    <property type="entry name" value="Sigma_54_int"/>
</dbReference>
<dbReference type="InterPro" id="IPR025944">
    <property type="entry name" value="Sigma_54_int_dom_CS"/>
</dbReference>
<dbReference type="GO" id="GO:0006355">
    <property type="term" value="P:regulation of DNA-templated transcription"/>
    <property type="evidence" value="ECO:0007669"/>
    <property type="project" value="InterPro"/>
</dbReference>
<evidence type="ECO:0000256" key="4">
    <source>
        <dbReference type="ARBA" id="ARBA00023125"/>
    </source>
</evidence>
<dbReference type="OrthoDB" id="9803970at2"/>
<dbReference type="PROSITE" id="PS50045">
    <property type="entry name" value="SIGMA54_INTERACT_4"/>
    <property type="match status" value="1"/>
</dbReference>
<protein>
    <submittedName>
        <fullName evidence="7">Transcriptional regulator containing PAS, AAA-type ATPase, and DNA-binding Fis domains</fullName>
    </submittedName>
</protein>
<dbReference type="Pfam" id="PF25601">
    <property type="entry name" value="AAA_lid_14"/>
    <property type="match status" value="1"/>
</dbReference>
<evidence type="ECO:0000256" key="2">
    <source>
        <dbReference type="ARBA" id="ARBA00022840"/>
    </source>
</evidence>
<dbReference type="SMART" id="SM00382">
    <property type="entry name" value="AAA"/>
    <property type="match status" value="1"/>
</dbReference>
<evidence type="ECO:0000259" key="6">
    <source>
        <dbReference type="PROSITE" id="PS50045"/>
    </source>
</evidence>
<dbReference type="SUPFAM" id="SSF52540">
    <property type="entry name" value="P-loop containing nucleoside triphosphate hydrolases"/>
    <property type="match status" value="1"/>
</dbReference>
<dbReference type="FunFam" id="3.40.50.300:FF:000006">
    <property type="entry name" value="DNA-binding transcriptional regulator NtrC"/>
    <property type="match status" value="1"/>
</dbReference>
<evidence type="ECO:0000313" key="8">
    <source>
        <dbReference type="Proteomes" id="UP000196365"/>
    </source>
</evidence>
<dbReference type="InterPro" id="IPR058031">
    <property type="entry name" value="AAA_lid_NorR"/>
</dbReference>
<dbReference type="SUPFAM" id="SSF46689">
    <property type="entry name" value="Homeodomain-like"/>
    <property type="match status" value="1"/>
</dbReference>
<dbReference type="InterPro" id="IPR003593">
    <property type="entry name" value="AAA+_ATPase"/>
</dbReference>
<dbReference type="Gene3D" id="1.10.10.60">
    <property type="entry name" value="Homeodomain-like"/>
    <property type="match status" value="1"/>
</dbReference>
<dbReference type="RefSeq" id="WP_087679027.1">
    <property type="nucleotide sequence ID" value="NZ_FUWV01000010.1"/>
</dbReference>
<proteinExistence type="predicted"/>
<keyword evidence="1" id="KW-0547">Nucleotide-binding</keyword>
<dbReference type="AlphaFoldDB" id="A0A1T4NBJ3"/>
<dbReference type="Pfam" id="PF00158">
    <property type="entry name" value="Sigma54_activat"/>
    <property type="match status" value="1"/>
</dbReference>
<keyword evidence="5" id="KW-0804">Transcription</keyword>
<dbReference type="InterPro" id="IPR027417">
    <property type="entry name" value="P-loop_NTPase"/>
</dbReference>
<dbReference type="CDD" id="cd00009">
    <property type="entry name" value="AAA"/>
    <property type="match status" value="1"/>
</dbReference>
<dbReference type="Gene3D" id="1.10.8.60">
    <property type="match status" value="1"/>
</dbReference>
<dbReference type="EMBL" id="FUWV01000010">
    <property type="protein sequence ID" value="SJZ76650.1"/>
    <property type="molecule type" value="Genomic_DNA"/>
</dbReference>
<dbReference type="InterPro" id="IPR002197">
    <property type="entry name" value="HTH_Fis"/>
</dbReference>
<dbReference type="PANTHER" id="PTHR32071">
    <property type="entry name" value="TRANSCRIPTIONAL REGULATORY PROTEIN"/>
    <property type="match status" value="1"/>
</dbReference>
<organism evidence="7 8">
    <name type="scientific">Garciella nitratireducens DSM 15102</name>
    <dbReference type="NCBI Taxonomy" id="1121911"/>
    <lineage>
        <taxon>Bacteria</taxon>
        <taxon>Bacillati</taxon>
        <taxon>Bacillota</taxon>
        <taxon>Clostridia</taxon>
        <taxon>Eubacteriales</taxon>
        <taxon>Eubacteriaceae</taxon>
        <taxon>Garciella</taxon>
    </lineage>
</organism>